<feature type="transmembrane region" description="Helical" evidence="5">
    <location>
        <begin position="7"/>
        <end position="25"/>
    </location>
</feature>
<dbReference type="RefSeq" id="XP_002500587.1">
    <property type="nucleotide sequence ID" value="XM_002500541.1"/>
</dbReference>
<protein>
    <submittedName>
        <fullName evidence="7">Major facilitator superfamily</fullName>
    </submittedName>
</protein>
<feature type="transmembrane region" description="Helical" evidence="5">
    <location>
        <begin position="502"/>
        <end position="520"/>
    </location>
</feature>
<dbReference type="InterPro" id="IPR020846">
    <property type="entry name" value="MFS_dom"/>
</dbReference>
<proteinExistence type="predicted"/>
<dbReference type="OrthoDB" id="410267at2759"/>
<keyword evidence="3 5" id="KW-1133">Transmembrane helix</keyword>
<dbReference type="GO" id="GO:0022857">
    <property type="term" value="F:transmembrane transporter activity"/>
    <property type="evidence" value="ECO:0007669"/>
    <property type="project" value="InterPro"/>
</dbReference>
<reference evidence="7 8" key="1">
    <citation type="journal article" date="2009" name="Science">
        <title>Green evolution and dynamic adaptations revealed by genomes of the marine picoeukaryotes Micromonas.</title>
        <authorList>
            <person name="Worden A.Z."/>
            <person name="Lee J.H."/>
            <person name="Mock T."/>
            <person name="Rouze P."/>
            <person name="Simmons M.P."/>
            <person name="Aerts A.L."/>
            <person name="Allen A.E."/>
            <person name="Cuvelier M.L."/>
            <person name="Derelle E."/>
            <person name="Everett M.V."/>
            <person name="Foulon E."/>
            <person name="Grimwood J."/>
            <person name="Gundlach H."/>
            <person name="Henrissat B."/>
            <person name="Napoli C."/>
            <person name="McDonald S.M."/>
            <person name="Parker M.S."/>
            <person name="Rombauts S."/>
            <person name="Salamov A."/>
            <person name="Von Dassow P."/>
            <person name="Badger J.H."/>
            <person name="Coutinho P.M."/>
            <person name="Demir E."/>
            <person name="Dubchak I."/>
            <person name="Gentemann C."/>
            <person name="Eikrem W."/>
            <person name="Gready J.E."/>
            <person name="John U."/>
            <person name="Lanier W."/>
            <person name="Lindquist E.A."/>
            <person name="Lucas S."/>
            <person name="Mayer K.F."/>
            <person name="Moreau H."/>
            <person name="Not F."/>
            <person name="Otillar R."/>
            <person name="Panaud O."/>
            <person name="Pangilinan J."/>
            <person name="Paulsen I."/>
            <person name="Piegu B."/>
            <person name="Poliakov A."/>
            <person name="Robbens S."/>
            <person name="Schmutz J."/>
            <person name="Toulza E."/>
            <person name="Wyss T."/>
            <person name="Zelensky A."/>
            <person name="Zhou K."/>
            <person name="Armbrust E.V."/>
            <person name="Bhattacharya D."/>
            <person name="Goodenough U.W."/>
            <person name="Van de Peer Y."/>
            <person name="Grigoriev I.V."/>
        </authorList>
    </citation>
    <scope>NUCLEOTIDE SEQUENCE [LARGE SCALE GENOMIC DNA]</scope>
    <source>
        <strain evidence="8">RCC299 / NOUM17</strain>
    </source>
</reference>
<evidence type="ECO:0000256" key="5">
    <source>
        <dbReference type="SAM" id="Phobius"/>
    </source>
</evidence>
<dbReference type="Proteomes" id="UP000002009">
    <property type="component" value="Chromosome 3"/>
</dbReference>
<dbReference type="AlphaFoldDB" id="C1E224"/>
<evidence type="ECO:0000256" key="1">
    <source>
        <dbReference type="ARBA" id="ARBA00004141"/>
    </source>
</evidence>
<feature type="transmembrane region" description="Helical" evidence="5">
    <location>
        <begin position="460"/>
        <end position="482"/>
    </location>
</feature>
<evidence type="ECO:0000313" key="8">
    <source>
        <dbReference type="Proteomes" id="UP000002009"/>
    </source>
</evidence>
<dbReference type="InterPro" id="IPR036259">
    <property type="entry name" value="MFS_trans_sf"/>
</dbReference>
<feature type="transmembrane region" description="Helical" evidence="5">
    <location>
        <begin position="45"/>
        <end position="64"/>
    </location>
</feature>
<gene>
    <name evidence="7" type="ORF">MICPUN_57083</name>
</gene>
<sequence length="533" mass="55534">MYASRWLTLVLSQFVMVSSGTLYLFPVYSPMLKSRLDLTQEEVNFVGSAAHFGAFFSVFGGFFYDAFGPRATLTLGGALKLGGLLTMALTIQGVAPQSHRFAAFCAWVFGTGCSTSLTASLGANYATFKDHNLHGRLVGLILAFFGLSSGILSLVYDVFFTSPVSFVYFLALFAGGMDLFAATLVGSPKNLALPDDEPEGGRGLPLGGVGPAPAGTVARLFGAADHDAKLTRGLTLCGAVAIHVAVSALLIQSAGGVAAVTIACLLVTGALMTAQSWSLLGGGGRVAFRRNEMAQVDPRLNAANKAALEGVGPAKLPFLLDFWLFFIAMMLGIGAGVTVVNNLSQMVSAYPTLAPDAAATSRSLMKLLACTNTLGRLASGSLSDKLAHKVGRVQFTVYLLALMAVGQCILAAMGGESAPLFGLVVGVFVVGWAFGALFWATPLLVMELFGPKNFGANRGLVGLSPAIGGYVMSTLVAGRVYAASAGSNNDCDDGAACYGRAWVFNAFAVVVATGMMWWLARRRARGRGMGPIT</sequence>
<evidence type="ECO:0000256" key="2">
    <source>
        <dbReference type="ARBA" id="ARBA00022692"/>
    </source>
</evidence>
<dbReference type="GeneID" id="8241778"/>
<dbReference type="InterPro" id="IPR010658">
    <property type="entry name" value="Nodulin-like"/>
</dbReference>
<evidence type="ECO:0000313" key="7">
    <source>
        <dbReference type="EMBL" id="ACO61845.1"/>
    </source>
</evidence>
<evidence type="ECO:0000256" key="4">
    <source>
        <dbReference type="ARBA" id="ARBA00023136"/>
    </source>
</evidence>
<dbReference type="Gene3D" id="1.20.1250.20">
    <property type="entry name" value="MFS general substrate transporter like domains"/>
    <property type="match status" value="2"/>
</dbReference>
<dbReference type="eggNOG" id="ENOG502QRB8">
    <property type="taxonomic scope" value="Eukaryota"/>
</dbReference>
<feature type="transmembrane region" description="Helical" evidence="5">
    <location>
        <begin position="101"/>
        <end position="125"/>
    </location>
</feature>
<evidence type="ECO:0000259" key="6">
    <source>
        <dbReference type="PROSITE" id="PS50850"/>
    </source>
</evidence>
<dbReference type="Pfam" id="PF23262">
    <property type="entry name" value="NFD4_C"/>
    <property type="match status" value="1"/>
</dbReference>
<organism evidence="7 8">
    <name type="scientific">Micromonas commoda (strain RCC299 / NOUM17 / CCMP2709)</name>
    <name type="common">Picoplanktonic green alga</name>
    <dbReference type="NCBI Taxonomy" id="296587"/>
    <lineage>
        <taxon>Eukaryota</taxon>
        <taxon>Viridiplantae</taxon>
        <taxon>Chlorophyta</taxon>
        <taxon>Mamiellophyceae</taxon>
        <taxon>Mamiellales</taxon>
        <taxon>Mamiellaceae</taxon>
        <taxon>Micromonas</taxon>
    </lineage>
</organism>
<feature type="transmembrane region" description="Helical" evidence="5">
    <location>
        <begin position="233"/>
        <end position="251"/>
    </location>
</feature>
<feature type="transmembrane region" description="Helical" evidence="5">
    <location>
        <begin position="322"/>
        <end position="344"/>
    </location>
</feature>
<dbReference type="KEGG" id="mis:MICPUN_57083"/>
<feature type="transmembrane region" description="Helical" evidence="5">
    <location>
        <begin position="137"/>
        <end position="159"/>
    </location>
</feature>
<dbReference type="SUPFAM" id="SSF103473">
    <property type="entry name" value="MFS general substrate transporter"/>
    <property type="match status" value="1"/>
</dbReference>
<dbReference type="PANTHER" id="PTHR21576:SF158">
    <property type="entry name" value="RIBOSOMAL RNA-PROCESSING PROTEIN 12-LIKE CONSERVED DOMAIN-CONTAINING PROTEIN"/>
    <property type="match status" value="1"/>
</dbReference>
<dbReference type="Pfam" id="PF06813">
    <property type="entry name" value="Nodulin-like"/>
    <property type="match status" value="1"/>
</dbReference>
<feature type="transmembrane region" description="Helical" evidence="5">
    <location>
        <begin position="420"/>
        <end position="440"/>
    </location>
</feature>
<comment type="subcellular location">
    <subcellularLocation>
        <location evidence="1">Membrane</location>
        <topology evidence="1">Multi-pass membrane protein</topology>
    </subcellularLocation>
</comment>
<dbReference type="EMBL" id="CP001324">
    <property type="protein sequence ID" value="ACO61845.1"/>
    <property type="molecule type" value="Genomic_DNA"/>
</dbReference>
<feature type="transmembrane region" description="Helical" evidence="5">
    <location>
        <begin position="395"/>
        <end position="414"/>
    </location>
</feature>
<dbReference type="InterPro" id="IPR056555">
    <property type="entry name" value="NFD4_C"/>
</dbReference>
<feature type="transmembrane region" description="Helical" evidence="5">
    <location>
        <begin position="165"/>
        <end position="185"/>
    </location>
</feature>
<dbReference type="STRING" id="296587.C1E224"/>
<dbReference type="PROSITE" id="PS50850">
    <property type="entry name" value="MFS"/>
    <property type="match status" value="1"/>
</dbReference>
<name>C1E224_MICCC</name>
<keyword evidence="8" id="KW-1185">Reference proteome</keyword>
<dbReference type="OMA" id="PCMEDAF"/>
<keyword evidence="4 5" id="KW-0472">Membrane</keyword>
<dbReference type="InParanoid" id="C1E224"/>
<feature type="transmembrane region" description="Helical" evidence="5">
    <location>
        <begin position="71"/>
        <end position="95"/>
    </location>
</feature>
<feature type="transmembrane region" description="Helical" evidence="5">
    <location>
        <begin position="257"/>
        <end position="280"/>
    </location>
</feature>
<evidence type="ECO:0000256" key="3">
    <source>
        <dbReference type="ARBA" id="ARBA00022989"/>
    </source>
</evidence>
<feature type="domain" description="Major facilitator superfamily (MFS) profile" evidence="6">
    <location>
        <begin position="320"/>
        <end position="533"/>
    </location>
</feature>
<keyword evidence="2 5" id="KW-0812">Transmembrane</keyword>
<dbReference type="GO" id="GO:0016020">
    <property type="term" value="C:membrane"/>
    <property type="evidence" value="ECO:0007669"/>
    <property type="project" value="UniProtKB-SubCell"/>
</dbReference>
<dbReference type="PANTHER" id="PTHR21576">
    <property type="entry name" value="UNCHARACTERIZED NODULIN-LIKE PROTEIN"/>
    <property type="match status" value="1"/>
</dbReference>
<accession>C1E224</accession>